<dbReference type="InterPro" id="IPR036249">
    <property type="entry name" value="Thioredoxin-like_sf"/>
</dbReference>
<feature type="domain" description="Thioredoxin-like fold" evidence="2">
    <location>
        <begin position="50"/>
        <end position="231"/>
    </location>
</feature>
<dbReference type="PANTHER" id="PTHR13887">
    <property type="entry name" value="GLUTATHIONE S-TRANSFERASE KAPPA"/>
    <property type="match status" value="1"/>
</dbReference>
<keyword evidence="4" id="KW-1185">Reference proteome</keyword>
<reference evidence="4" key="1">
    <citation type="journal article" date="2019" name="Int. J. Syst. Evol. Microbiol.">
        <title>The Global Catalogue of Microorganisms (GCM) 10K type strain sequencing project: providing services to taxonomists for standard genome sequencing and annotation.</title>
        <authorList>
            <consortium name="The Broad Institute Genomics Platform"/>
            <consortium name="The Broad Institute Genome Sequencing Center for Infectious Disease"/>
            <person name="Wu L."/>
            <person name="Ma J."/>
        </authorList>
    </citation>
    <scope>NUCLEOTIDE SEQUENCE [LARGE SCALE GENOMIC DNA]</scope>
    <source>
        <strain evidence="4">CCUG 62982</strain>
    </source>
</reference>
<protein>
    <submittedName>
        <fullName evidence="3">DsbA family protein</fullName>
    </submittedName>
</protein>
<evidence type="ECO:0000256" key="1">
    <source>
        <dbReference type="ARBA" id="ARBA00005791"/>
    </source>
</evidence>
<dbReference type="RefSeq" id="WP_264942232.1">
    <property type="nucleotide sequence ID" value="NZ_JAPDRA010000001.1"/>
</dbReference>
<sequence length="239" mass="25376">MRVALALIPLMILAGCGGGSSDGNVTAPPVANIAPPAGKQWVDVVTPTPEGGMIQGNPEAPIKLVEYGSRSCPACRAFALTGMAPLREKYVSTGRVSYEFREFFVHPQDLGIALVGRCVSNEAFFPVLDAMYEQQDVLSAKAEEVYRSLDPAAAPLTLAAQWAHGLGYVNLIKQMGVSEDKANACLSDQKSLETISKHIEAATAKGVSGTPTFFINDRQQEGAGSWPAIEQRLQAAGAR</sequence>
<comment type="similarity">
    <text evidence="1">Belongs to the thioredoxin family. DsbA subfamily.</text>
</comment>
<evidence type="ECO:0000259" key="2">
    <source>
        <dbReference type="Pfam" id="PF13462"/>
    </source>
</evidence>
<dbReference type="Pfam" id="PF13462">
    <property type="entry name" value="Thioredoxin_4"/>
    <property type="match status" value="1"/>
</dbReference>
<dbReference type="Gene3D" id="1.10.40.110">
    <property type="match status" value="1"/>
</dbReference>
<gene>
    <name evidence="3" type="ORF">ACFQ1E_04165</name>
</gene>
<comment type="caution">
    <text evidence="3">The sequence shown here is derived from an EMBL/GenBank/DDBJ whole genome shotgun (WGS) entry which is preliminary data.</text>
</comment>
<accession>A0ABW3H2D9</accession>
<organism evidence="3 4">
    <name type="scientific">Sphingomonas canadensis</name>
    <dbReference type="NCBI Taxonomy" id="1219257"/>
    <lineage>
        <taxon>Bacteria</taxon>
        <taxon>Pseudomonadati</taxon>
        <taxon>Pseudomonadota</taxon>
        <taxon>Alphaproteobacteria</taxon>
        <taxon>Sphingomonadales</taxon>
        <taxon>Sphingomonadaceae</taxon>
        <taxon>Sphingomonas</taxon>
    </lineage>
</organism>
<evidence type="ECO:0000313" key="4">
    <source>
        <dbReference type="Proteomes" id="UP001596977"/>
    </source>
</evidence>
<evidence type="ECO:0000313" key="3">
    <source>
        <dbReference type="EMBL" id="MFD0945529.1"/>
    </source>
</evidence>
<dbReference type="PROSITE" id="PS51257">
    <property type="entry name" value="PROKAR_LIPOPROTEIN"/>
    <property type="match status" value="1"/>
</dbReference>
<dbReference type="InterPro" id="IPR012336">
    <property type="entry name" value="Thioredoxin-like_fold"/>
</dbReference>
<dbReference type="EMBL" id="JBHTJG010000001">
    <property type="protein sequence ID" value="MFD0945529.1"/>
    <property type="molecule type" value="Genomic_DNA"/>
</dbReference>
<dbReference type="Proteomes" id="UP001596977">
    <property type="component" value="Unassembled WGS sequence"/>
</dbReference>
<proteinExistence type="inferred from homology"/>
<dbReference type="Gene3D" id="3.40.30.10">
    <property type="entry name" value="Glutaredoxin"/>
    <property type="match status" value="1"/>
</dbReference>
<dbReference type="PANTHER" id="PTHR13887:SF56">
    <property type="entry name" value="THIOREDOXIN-LIKE REDUCTASE RV2466C"/>
    <property type="match status" value="1"/>
</dbReference>
<dbReference type="SUPFAM" id="SSF52833">
    <property type="entry name" value="Thioredoxin-like"/>
    <property type="match status" value="1"/>
</dbReference>
<name>A0ABW3H2D9_9SPHN</name>